<evidence type="ECO:0000313" key="1">
    <source>
        <dbReference type="EMBL" id="CAG8740078.1"/>
    </source>
</evidence>
<dbReference type="AlphaFoldDB" id="A0A9N9NKN6"/>
<proteinExistence type="predicted"/>
<organism evidence="1 2">
    <name type="scientific">Racocetra fulgida</name>
    <dbReference type="NCBI Taxonomy" id="60492"/>
    <lineage>
        <taxon>Eukaryota</taxon>
        <taxon>Fungi</taxon>
        <taxon>Fungi incertae sedis</taxon>
        <taxon>Mucoromycota</taxon>
        <taxon>Glomeromycotina</taxon>
        <taxon>Glomeromycetes</taxon>
        <taxon>Diversisporales</taxon>
        <taxon>Gigasporaceae</taxon>
        <taxon>Racocetra</taxon>
    </lineage>
</organism>
<evidence type="ECO:0000313" key="2">
    <source>
        <dbReference type="Proteomes" id="UP000789396"/>
    </source>
</evidence>
<feature type="non-terminal residue" evidence="1">
    <location>
        <position position="68"/>
    </location>
</feature>
<dbReference type="Proteomes" id="UP000789396">
    <property type="component" value="Unassembled WGS sequence"/>
</dbReference>
<keyword evidence="2" id="KW-1185">Reference proteome</keyword>
<reference evidence="1" key="1">
    <citation type="submission" date="2021-06" db="EMBL/GenBank/DDBJ databases">
        <authorList>
            <person name="Kallberg Y."/>
            <person name="Tangrot J."/>
            <person name="Rosling A."/>
        </authorList>
    </citation>
    <scope>NUCLEOTIDE SEQUENCE</scope>
    <source>
        <strain evidence="1">IN212</strain>
    </source>
</reference>
<name>A0A9N9NKN6_9GLOM</name>
<gene>
    <name evidence="1" type="ORF">RFULGI_LOCUS12793</name>
</gene>
<protein>
    <submittedName>
        <fullName evidence="1">10570_t:CDS:1</fullName>
    </submittedName>
</protein>
<accession>A0A9N9NKN6</accession>
<sequence length="68" mass="7708">MTTEYKLDIVLVSPPNKIRYTQQICNGTNNLCPIPTGKIVEIITEIPIPEYFNVSSLFVSPSIYYIVD</sequence>
<dbReference type="EMBL" id="CAJVPZ010031741">
    <property type="protein sequence ID" value="CAG8740078.1"/>
    <property type="molecule type" value="Genomic_DNA"/>
</dbReference>
<comment type="caution">
    <text evidence="1">The sequence shown here is derived from an EMBL/GenBank/DDBJ whole genome shotgun (WGS) entry which is preliminary data.</text>
</comment>